<evidence type="ECO:0000256" key="7">
    <source>
        <dbReference type="SAM" id="MobiDB-lite"/>
    </source>
</evidence>
<dbReference type="SUPFAM" id="SSF56112">
    <property type="entry name" value="Protein kinase-like (PK-like)"/>
    <property type="match status" value="1"/>
</dbReference>
<evidence type="ECO:0000256" key="6">
    <source>
        <dbReference type="PROSITE-ProRule" id="PRU10141"/>
    </source>
</evidence>
<feature type="compositionally biased region" description="Pro residues" evidence="7">
    <location>
        <begin position="708"/>
        <end position="721"/>
    </location>
</feature>
<evidence type="ECO:0000256" key="2">
    <source>
        <dbReference type="ARBA" id="ARBA00022679"/>
    </source>
</evidence>
<comment type="caution">
    <text evidence="9">The sequence shown here is derived from an EMBL/GenBank/DDBJ whole genome shotgun (WGS) entry which is preliminary data.</text>
</comment>
<sequence length="828" mass="86694">MAATATQLKNILPYFPTKDLSTFHVESLLGGGGFSHVVLARDAHGSEWALKLIPAPGANSLDDVDTTPLLLSEARIHLFLSNEPSVLPCNEAFKSVYADSRDSKHSTYMAVIRMPVAACTVEEWLFSATPVPQPCQSAPQSQVDETEVLSVWLQMVNAVHRCHANGIVHKDVKMPNFLMDNRGKVQIMDFGLAHVEGVTPRSVAGTPWTMSPAGLKHGDDGRAGDWWALGVVLYQLLQGGAWPFKHCWWPWQKGGGERMEAAIRRAVLVGRITFPHGARVSEPVKALIRGLLQPDPNRRWQLRQVLACEAVKPELLSQLAKRFPELVPDMQALLQMQQRARGVQALGSDGGSAAAAAVASLASAGSAIAAAASSVVNRARGVSALVGEGGLHWPHWGPGGGKGEPGVGDVSSNRPLLEGEDQEENELPARPSGPSAPLFGAAASRLGSAGSAVAQTGVNLQTTQQQQEQLRNSHEQPPRPQVAEGTRVTELLLLFPDEVADGKSSVPNTPKDGGPHPPQVARAAAPPGLVSAPSEPGDASRTAGHSAVAGTHPTQSLNGATAPGALRHANTMSTGVAPLDTSVSMSVDSEGKRDGSSAQQYQSPRLSCRSVSGPQISPGHGSSPRRTVCPASPSSRRSERTSLHDLFGAHSGSQQLPSLPYQHQRALSGAGLGGPITIGSWAMPRGFPTLQREPGSDGRSSGGADPAALPPPSSWVPPPPEAFAAAAATAAADGGGRGGGDGRQGGVCSRVQSSQCGSATTGCLHTARSADTADEHAPNLSGGTHHRHPGLLSRARRLFSDCLQRPGTKYDAYDYDELEAMPVSGKVS</sequence>
<dbReference type="SMART" id="SM00220">
    <property type="entry name" value="S_TKc"/>
    <property type="match status" value="1"/>
</dbReference>
<feature type="compositionally biased region" description="Gly residues" evidence="7">
    <location>
        <begin position="733"/>
        <end position="745"/>
    </location>
</feature>
<evidence type="ECO:0000256" key="5">
    <source>
        <dbReference type="ARBA" id="ARBA00022840"/>
    </source>
</evidence>
<feature type="domain" description="Protein kinase" evidence="8">
    <location>
        <begin position="23"/>
        <end position="315"/>
    </location>
</feature>
<dbReference type="InterPro" id="IPR011009">
    <property type="entry name" value="Kinase-like_dom_sf"/>
</dbReference>
<reference evidence="9 10" key="1">
    <citation type="journal article" date="2023" name="IScience">
        <title>Expanded male sex-determining region conserved during the evolution of homothallism in the green alga Volvox.</title>
        <authorList>
            <person name="Yamamoto K."/>
            <person name="Matsuzaki R."/>
            <person name="Mahakham W."/>
            <person name="Heman W."/>
            <person name="Sekimoto H."/>
            <person name="Kawachi M."/>
            <person name="Minakuchi Y."/>
            <person name="Toyoda A."/>
            <person name="Nozaki H."/>
        </authorList>
    </citation>
    <scope>NUCLEOTIDE SEQUENCE [LARGE SCALE GENOMIC DNA]</scope>
    <source>
        <strain evidence="9 10">NIES-4468</strain>
    </source>
</reference>
<evidence type="ECO:0000256" key="1">
    <source>
        <dbReference type="ARBA" id="ARBA00022527"/>
    </source>
</evidence>
<dbReference type="PROSITE" id="PS50011">
    <property type="entry name" value="PROTEIN_KINASE_DOM"/>
    <property type="match status" value="1"/>
</dbReference>
<feature type="compositionally biased region" description="Polar residues" evidence="7">
    <location>
        <begin position="596"/>
        <end position="615"/>
    </location>
</feature>
<evidence type="ECO:0000256" key="3">
    <source>
        <dbReference type="ARBA" id="ARBA00022741"/>
    </source>
</evidence>
<feature type="compositionally biased region" description="Gly residues" evidence="7">
    <location>
        <begin position="397"/>
        <end position="406"/>
    </location>
</feature>
<keyword evidence="1" id="KW-0723">Serine/threonine-protein kinase</keyword>
<dbReference type="Gene3D" id="1.10.510.10">
    <property type="entry name" value="Transferase(Phosphotransferase) domain 1"/>
    <property type="match status" value="1"/>
</dbReference>
<feature type="binding site" evidence="6">
    <location>
        <position position="51"/>
    </location>
    <ligand>
        <name>ATP</name>
        <dbReference type="ChEBI" id="CHEBI:30616"/>
    </ligand>
</feature>
<dbReference type="InterPro" id="IPR000719">
    <property type="entry name" value="Prot_kinase_dom"/>
</dbReference>
<feature type="region of interest" description="Disordered" evidence="7">
    <location>
        <begin position="584"/>
        <end position="640"/>
    </location>
</feature>
<organism evidence="9 10">
    <name type="scientific">Volvox africanus</name>
    <dbReference type="NCBI Taxonomy" id="51714"/>
    <lineage>
        <taxon>Eukaryota</taxon>
        <taxon>Viridiplantae</taxon>
        <taxon>Chlorophyta</taxon>
        <taxon>core chlorophytes</taxon>
        <taxon>Chlorophyceae</taxon>
        <taxon>CS clade</taxon>
        <taxon>Chlamydomonadales</taxon>
        <taxon>Volvocaceae</taxon>
        <taxon>Volvox</taxon>
    </lineage>
</organism>
<dbReference type="EMBL" id="BSDZ01000008">
    <property type="protein sequence ID" value="GLI60653.1"/>
    <property type="molecule type" value="Genomic_DNA"/>
</dbReference>
<dbReference type="Pfam" id="PF00069">
    <property type="entry name" value="Pkinase"/>
    <property type="match status" value="1"/>
</dbReference>
<dbReference type="InterPro" id="IPR008271">
    <property type="entry name" value="Ser/Thr_kinase_AS"/>
</dbReference>
<feature type="region of interest" description="Disordered" evidence="7">
    <location>
        <begin position="394"/>
        <end position="441"/>
    </location>
</feature>
<evidence type="ECO:0000256" key="4">
    <source>
        <dbReference type="ARBA" id="ARBA00022777"/>
    </source>
</evidence>
<evidence type="ECO:0000313" key="9">
    <source>
        <dbReference type="EMBL" id="GLI60653.1"/>
    </source>
</evidence>
<keyword evidence="10" id="KW-1185">Reference proteome</keyword>
<gene>
    <name evidence="9" type="ORF">VaNZ11_002853</name>
</gene>
<dbReference type="Proteomes" id="UP001165090">
    <property type="component" value="Unassembled WGS sequence"/>
</dbReference>
<feature type="compositionally biased region" description="Low complexity" evidence="7">
    <location>
        <begin position="722"/>
        <end position="732"/>
    </location>
</feature>
<evidence type="ECO:0000313" key="10">
    <source>
        <dbReference type="Proteomes" id="UP001165090"/>
    </source>
</evidence>
<dbReference type="PROSITE" id="PS00107">
    <property type="entry name" value="PROTEIN_KINASE_ATP"/>
    <property type="match status" value="1"/>
</dbReference>
<dbReference type="PANTHER" id="PTHR24349">
    <property type="entry name" value="SERINE/THREONINE-PROTEIN KINASE"/>
    <property type="match status" value="1"/>
</dbReference>
<feature type="region of interest" description="Disordered" evidence="7">
    <location>
        <begin position="683"/>
        <end position="750"/>
    </location>
</feature>
<feature type="region of interest" description="Disordered" evidence="7">
    <location>
        <begin position="460"/>
        <end position="484"/>
    </location>
</feature>
<feature type="region of interest" description="Disordered" evidence="7">
    <location>
        <begin position="500"/>
        <end position="562"/>
    </location>
</feature>
<proteinExistence type="predicted"/>
<evidence type="ECO:0000259" key="8">
    <source>
        <dbReference type="PROSITE" id="PS50011"/>
    </source>
</evidence>
<dbReference type="InterPro" id="IPR050205">
    <property type="entry name" value="CDPK_Ser/Thr_kinases"/>
</dbReference>
<feature type="region of interest" description="Disordered" evidence="7">
    <location>
        <begin position="769"/>
        <end position="792"/>
    </location>
</feature>
<keyword evidence="5 6" id="KW-0067">ATP-binding</keyword>
<keyword evidence="3 6" id="KW-0547">Nucleotide-binding</keyword>
<accession>A0ABQ5RTL9</accession>
<keyword evidence="2" id="KW-0808">Transferase</keyword>
<dbReference type="InterPro" id="IPR017441">
    <property type="entry name" value="Protein_kinase_ATP_BS"/>
</dbReference>
<name>A0ABQ5RTL9_9CHLO</name>
<keyword evidence="4" id="KW-0418">Kinase</keyword>
<protein>
    <recommendedName>
        <fullName evidence="8">Protein kinase domain-containing protein</fullName>
    </recommendedName>
</protein>
<dbReference type="PROSITE" id="PS00108">
    <property type="entry name" value="PROTEIN_KINASE_ST"/>
    <property type="match status" value="1"/>
</dbReference>